<evidence type="ECO:0000313" key="3">
    <source>
        <dbReference type="Proteomes" id="UP000233551"/>
    </source>
</evidence>
<dbReference type="AlphaFoldDB" id="A0A2I0JCG5"/>
<gene>
    <name evidence="2" type="ORF">CRG98_025988</name>
</gene>
<proteinExistence type="predicted"/>
<organism evidence="2 3">
    <name type="scientific">Punica granatum</name>
    <name type="common">Pomegranate</name>
    <dbReference type="NCBI Taxonomy" id="22663"/>
    <lineage>
        <taxon>Eukaryota</taxon>
        <taxon>Viridiplantae</taxon>
        <taxon>Streptophyta</taxon>
        <taxon>Embryophyta</taxon>
        <taxon>Tracheophyta</taxon>
        <taxon>Spermatophyta</taxon>
        <taxon>Magnoliopsida</taxon>
        <taxon>eudicotyledons</taxon>
        <taxon>Gunneridae</taxon>
        <taxon>Pentapetalae</taxon>
        <taxon>rosids</taxon>
        <taxon>malvids</taxon>
        <taxon>Myrtales</taxon>
        <taxon>Lythraceae</taxon>
        <taxon>Punica</taxon>
    </lineage>
</organism>
<evidence type="ECO:0000313" key="2">
    <source>
        <dbReference type="EMBL" id="PKI53620.1"/>
    </source>
</evidence>
<reference evidence="2 3" key="1">
    <citation type="submission" date="2017-11" db="EMBL/GenBank/DDBJ databases">
        <title>De-novo sequencing of pomegranate (Punica granatum L.) genome.</title>
        <authorList>
            <person name="Akparov Z."/>
            <person name="Amiraslanov A."/>
            <person name="Hajiyeva S."/>
            <person name="Abbasov M."/>
            <person name="Kaur K."/>
            <person name="Hamwieh A."/>
            <person name="Solovyev V."/>
            <person name="Salamov A."/>
            <person name="Braich B."/>
            <person name="Kosarev P."/>
            <person name="Mahmoud A."/>
            <person name="Hajiyev E."/>
            <person name="Babayeva S."/>
            <person name="Izzatullayeva V."/>
            <person name="Mammadov A."/>
            <person name="Mammadov A."/>
            <person name="Sharifova S."/>
            <person name="Ojaghi J."/>
            <person name="Eynullazada K."/>
            <person name="Bayramov B."/>
            <person name="Abdulazimova A."/>
            <person name="Shahmuradov I."/>
        </authorList>
    </citation>
    <scope>NUCLEOTIDE SEQUENCE [LARGE SCALE GENOMIC DNA]</scope>
    <source>
        <strain evidence="3">cv. AG2017</strain>
        <tissue evidence="2">Leaf</tissue>
    </source>
</reference>
<evidence type="ECO:0000256" key="1">
    <source>
        <dbReference type="SAM" id="MobiDB-lite"/>
    </source>
</evidence>
<keyword evidence="3" id="KW-1185">Reference proteome</keyword>
<comment type="caution">
    <text evidence="2">The sequence shown here is derived from an EMBL/GenBank/DDBJ whole genome shotgun (WGS) entry which is preliminary data.</text>
</comment>
<name>A0A2I0JCG5_PUNGR</name>
<accession>A0A2I0JCG5</accession>
<feature type="region of interest" description="Disordered" evidence="1">
    <location>
        <begin position="88"/>
        <end position="107"/>
    </location>
</feature>
<dbReference type="EMBL" id="PGOL01001846">
    <property type="protein sequence ID" value="PKI53620.1"/>
    <property type="molecule type" value="Genomic_DNA"/>
</dbReference>
<protein>
    <submittedName>
        <fullName evidence="2">Uncharacterized protein</fullName>
    </submittedName>
</protein>
<dbReference type="Proteomes" id="UP000233551">
    <property type="component" value="Unassembled WGS sequence"/>
</dbReference>
<sequence length="129" mass="14311">MAVGPVELPGDCLTAIHAPVPSCLPCRHYSEQGSDSGLDPIPHSGCVRSIYVGALDAMCLRKIEITWHRLSKVGNRCRPIPWAYRGRANPKRTEKTVTPLESGLRKTHTPRLELPQIELELESKYTSVP</sequence>